<accession>A0A2K9PQZ0</accession>
<evidence type="ECO:0000313" key="2">
    <source>
        <dbReference type="EMBL" id="AUP79474.1"/>
    </source>
</evidence>
<dbReference type="InterPro" id="IPR032710">
    <property type="entry name" value="NTF2-like_dom_sf"/>
</dbReference>
<dbReference type="EMBL" id="CP025791">
    <property type="protein sequence ID" value="AUP79474.1"/>
    <property type="molecule type" value="Genomic_DNA"/>
</dbReference>
<dbReference type="RefSeq" id="WP_102756129.1">
    <property type="nucleotide sequence ID" value="NZ_CP025791.1"/>
</dbReference>
<organism evidence="2 3">
    <name type="scientific">Flavivirga eckloniae</name>
    <dbReference type="NCBI Taxonomy" id="1803846"/>
    <lineage>
        <taxon>Bacteria</taxon>
        <taxon>Pseudomonadati</taxon>
        <taxon>Bacteroidota</taxon>
        <taxon>Flavobacteriia</taxon>
        <taxon>Flavobacteriales</taxon>
        <taxon>Flavobacteriaceae</taxon>
        <taxon>Flavivirga</taxon>
    </lineage>
</organism>
<protein>
    <submittedName>
        <fullName evidence="2">Uncharacterized protein</fullName>
    </submittedName>
</protein>
<sequence>MKKIFLIALTSCLLASCANGQKAEKKVELTAEHKKQEEANLMEANRKWAKAASPEEFFSFIDNEALMMPPDKPVIKGHEGIGKTLKEFQSLPGFKITWEPQEVFVSKSGDLGYSVDRILVNFDGEDGKTVNLFEKGVTIWKKNDNNKWKMVVDIWNVDPTINSIYK</sequence>
<dbReference type="OrthoDB" id="1119084at2"/>
<dbReference type="KEGG" id="fek:C1H87_12455"/>
<reference evidence="2 3" key="1">
    <citation type="submission" date="2018-01" db="EMBL/GenBank/DDBJ databases">
        <title>Complete genome sequence of Flavivirga eckloniae ECD14 isolated from seaweed Ecklonia cava.</title>
        <authorList>
            <person name="Lee J.H."/>
            <person name="Baik K.S."/>
            <person name="Seong C.N."/>
        </authorList>
    </citation>
    <scope>NUCLEOTIDE SEQUENCE [LARGE SCALE GENOMIC DNA]</scope>
    <source>
        <strain evidence="2 3">ECD14</strain>
    </source>
</reference>
<proteinExistence type="predicted"/>
<dbReference type="PROSITE" id="PS51257">
    <property type="entry name" value="PROKAR_LIPOPROTEIN"/>
    <property type="match status" value="1"/>
</dbReference>
<feature type="signal peptide" evidence="1">
    <location>
        <begin position="1"/>
        <end position="20"/>
    </location>
</feature>
<evidence type="ECO:0000256" key="1">
    <source>
        <dbReference type="SAM" id="SignalP"/>
    </source>
</evidence>
<name>A0A2K9PQZ0_9FLAO</name>
<dbReference type="SUPFAM" id="SSF54427">
    <property type="entry name" value="NTF2-like"/>
    <property type="match status" value="1"/>
</dbReference>
<feature type="chain" id="PRO_5014901439" evidence="1">
    <location>
        <begin position="21"/>
        <end position="166"/>
    </location>
</feature>
<keyword evidence="1" id="KW-0732">Signal</keyword>
<dbReference type="AlphaFoldDB" id="A0A2K9PQZ0"/>
<evidence type="ECO:0000313" key="3">
    <source>
        <dbReference type="Proteomes" id="UP000235826"/>
    </source>
</evidence>
<dbReference type="Proteomes" id="UP000235826">
    <property type="component" value="Chromosome"/>
</dbReference>
<gene>
    <name evidence="2" type="ORF">C1H87_12455</name>
</gene>
<keyword evidence="3" id="KW-1185">Reference proteome</keyword>
<dbReference type="Gene3D" id="3.10.450.50">
    <property type="match status" value="1"/>
</dbReference>